<dbReference type="Gene3D" id="3.60.20.10">
    <property type="entry name" value="Glutamine Phosphoribosylpyrophosphate, subunit 1, domain 1"/>
    <property type="match status" value="1"/>
</dbReference>
<gene>
    <name evidence="2" type="ORF">LCGC14_2878260</name>
</gene>
<dbReference type="PROSITE" id="PS51278">
    <property type="entry name" value="GATASE_TYPE_2"/>
    <property type="match status" value="1"/>
</dbReference>
<protein>
    <recommendedName>
        <fullName evidence="1">Glutamine amidotransferase type-2 domain-containing protein</fullName>
    </recommendedName>
</protein>
<dbReference type="InterPro" id="IPR017932">
    <property type="entry name" value="GATase_2_dom"/>
</dbReference>
<sequence>ATIGTVDDFSSIGLDVKPPEVIRYFISCKDNVIAEFIEKNNFSDRPTAEDEFVYQNTYKLHKKYYSSLGEKHAFVLSHGKNMLVFKIVGYAEQVIQYYKLESLSAYVWIGHHRYPTKGIVWHPGGAHPFIGLNDALVHNGDFSNYHGVAEYLAQFNIYPLFLTDTEVAAYLFDLYSRVFNYPTENIIEALAPTTERDFHMLDQEKKELYKNIQLSHINGSPDGPWFFIIGRSQPNIKHIQLLGITDTSMLRPQVFAMVEGHNGENIGLVASERQAIDAVLKSISQSNQNISSKADIYWNARGGSHTDGGAFIFNVDLSGSHPKFTCFDKFNNEIKIPSKKETWDYFSNFLTKTYSNGNVIHPFTQFETMIQRSNSLSDLLDNLKKEHLSNN</sequence>
<proteinExistence type="predicted"/>
<accession>A0A0F8Y0V0</accession>
<evidence type="ECO:0000313" key="2">
    <source>
        <dbReference type="EMBL" id="KKK74987.1"/>
    </source>
</evidence>
<dbReference type="SUPFAM" id="SSF56235">
    <property type="entry name" value="N-terminal nucleophile aminohydrolases (Ntn hydrolases)"/>
    <property type="match status" value="1"/>
</dbReference>
<feature type="non-terminal residue" evidence="2">
    <location>
        <position position="1"/>
    </location>
</feature>
<dbReference type="AlphaFoldDB" id="A0A0F8Y0V0"/>
<dbReference type="InterPro" id="IPR029055">
    <property type="entry name" value="Ntn_hydrolases_N"/>
</dbReference>
<reference evidence="2" key="1">
    <citation type="journal article" date="2015" name="Nature">
        <title>Complex archaea that bridge the gap between prokaryotes and eukaryotes.</title>
        <authorList>
            <person name="Spang A."/>
            <person name="Saw J.H."/>
            <person name="Jorgensen S.L."/>
            <person name="Zaremba-Niedzwiedzka K."/>
            <person name="Martijn J."/>
            <person name="Lind A.E."/>
            <person name="van Eijk R."/>
            <person name="Schleper C."/>
            <person name="Guy L."/>
            <person name="Ettema T.J."/>
        </authorList>
    </citation>
    <scope>NUCLEOTIDE SEQUENCE</scope>
</reference>
<feature type="domain" description="Glutamine amidotransferase type-2" evidence="1">
    <location>
        <begin position="1"/>
        <end position="301"/>
    </location>
</feature>
<name>A0A0F8Y0V0_9ZZZZ</name>
<evidence type="ECO:0000259" key="1">
    <source>
        <dbReference type="PROSITE" id="PS51278"/>
    </source>
</evidence>
<comment type="caution">
    <text evidence="2">The sequence shown here is derived from an EMBL/GenBank/DDBJ whole genome shotgun (WGS) entry which is preliminary data.</text>
</comment>
<dbReference type="EMBL" id="LAZR01056065">
    <property type="protein sequence ID" value="KKK74987.1"/>
    <property type="molecule type" value="Genomic_DNA"/>
</dbReference>
<organism evidence="2">
    <name type="scientific">marine sediment metagenome</name>
    <dbReference type="NCBI Taxonomy" id="412755"/>
    <lineage>
        <taxon>unclassified sequences</taxon>
        <taxon>metagenomes</taxon>
        <taxon>ecological metagenomes</taxon>
    </lineage>
</organism>
<feature type="non-terminal residue" evidence="2">
    <location>
        <position position="391"/>
    </location>
</feature>